<proteinExistence type="predicted"/>
<name>A0A8J7AVD1_9CYAN</name>
<dbReference type="InterPro" id="IPR002734">
    <property type="entry name" value="RibDG_C"/>
</dbReference>
<dbReference type="AlphaFoldDB" id="A0A8J7AVD1"/>
<reference evidence="2" key="1">
    <citation type="submission" date="2020-10" db="EMBL/GenBank/DDBJ databases">
        <authorList>
            <person name="Castelo-Branco R."/>
            <person name="Eusebio N."/>
            <person name="Adriana R."/>
            <person name="Vieira A."/>
            <person name="Brugerolle De Fraissinette N."/>
            <person name="Rezende De Castro R."/>
            <person name="Schneider M.P."/>
            <person name="Vasconcelos V."/>
            <person name="Leao P.N."/>
        </authorList>
    </citation>
    <scope>NUCLEOTIDE SEQUENCE</scope>
    <source>
        <strain evidence="2">LEGE 07310</strain>
    </source>
</reference>
<accession>A0A8J7AVD1</accession>
<dbReference type="EMBL" id="JADEXG010000004">
    <property type="protein sequence ID" value="MBE9076257.1"/>
    <property type="molecule type" value="Genomic_DNA"/>
</dbReference>
<feature type="domain" description="Bacterial bifunctional deaminase-reductase C-terminal" evidence="1">
    <location>
        <begin position="47"/>
        <end position="119"/>
    </location>
</feature>
<dbReference type="PANTHER" id="PTHR38011">
    <property type="entry name" value="DIHYDROFOLATE REDUCTASE FAMILY PROTEIN (AFU_ORTHOLOGUE AFUA_8G06820)"/>
    <property type="match status" value="1"/>
</dbReference>
<dbReference type="Gene3D" id="3.40.430.10">
    <property type="entry name" value="Dihydrofolate Reductase, subunit A"/>
    <property type="match status" value="1"/>
</dbReference>
<dbReference type="Pfam" id="PF01872">
    <property type="entry name" value="RibD_C"/>
    <property type="match status" value="1"/>
</dbReference>
<protein>
    <submittedName>
        <fullName evidence="2">Dihydrofolate reductase family protein</fullName>
    </submittedName>
</protein>
<keyword evidence="3" id="KW-1185">Reference proteome</keyword>
<evidence type="ECO:0000259" key="1">
    <source>
        <dbReference type="Pfam" id="PF01872"/>
    </source>
</evidence>
<comment type="caution">
    <text evidence="2">The sequence shown here is derived from an EMBL/GenBank/DDBJ whole genome shotgun (WGS) entry which is preliminary data.</text>
</comment>
<gene>
    <name evidence="2" type="ORF">IQ241_02920</name>
</gene>
<dbReference type="InterPro" id="IPR024072">
    <property type="entry name" value="DHFR-like_dom_sf"/>
</dbReference>
<dbReference type="GO" id="GO:0008703">
    <property type="term" value="F:5-amino-6-(5-phosphoribosylamino)uracil reductase activity"/>
    <property type="evidence" value="ECO:0007669"/>
    <property type="project" value="InterPro"/>
</dbReference>
<sequence length="127" mass="13553">MGSAPGRDRAYPGVTSPYAHLRQYLFSRSLPASLDQAVILVSDHAIAQVSSLKAENGKGIWLCGGANLAAALFAARLIDRLIVKVNPFLMGTGIPLFAQTIPQTPLELTNSKTYAGGVVRLQYRVGN</sequence>
<dbReference type="Proteomes" id="UP000636505">
    <property type="component" value="Unassembled WGS sequence"/>
</dbReference>
<dbReference type="GO" id="GO:0009231">
    <property type="term" value="P:riboflavin biosynthetic process"/>
    <property type="evidence" value="ECO:0007669"/>
    <property type="project" value="InterPro"/>
</dbReference>
<dbReference type="PANTHER" id="PTHR38011:SF11">
    <property type="entry name" value="2,5-DIAMINO-6-RIBOSYLAMINO-4(3H)-PYRIMIDINONE 5'-PHOSPHATE REDUCTASE"/>
    <property type="match status" value="1"/>
</dbReference>
<evidence type="ECO:0000313" key="3">
    <source>
        <dbReference type="Proteomes" id="UP000636505"/>
    </source>
</evidence>
<organism evidence="2 3">
    <name type="scientific">Vasconcelosia minhoensis LEGE 07310</name>
    <dbReference type="NCBI Taxonomy" id="915328"/>
    <lineage>
        <taxon>Bacteria</taxon>
        <taxon>Bacillati</taxon>
        <taxon>Cyanobacteriota</taxon>
        <taxon>Cyanophyceae</taxon>
        <taxon>Nodosilineales</taxon>
        <taxon>Cymatolegaceae</taxon>
        <taxon>Vasconcelosia</taxon>
        <taxon>Vasconcelosia minhoensis</taxon>
    </lineage>
</organism>
<dbReference type="SUPFAM" id="SSF53597">
    <property type="entry name" value="Dihydrofolate reductase-like"/>
    <property type="match status" value="1"/>
</dbReference>
<dbReference type="InterPro" id="IPR050765">
    <property type="entry name" value="Riboflavin_Biosynth_HTPR"/>
</dbReference>
<evidence type="ECO:0000313" key="2">
    <source>
        <dbReference type="EMBL" id="MBE9076257.1"/>
    </source>
</evidence>